<dbReference type="Pfam" id="PF24357">
    <property type="entry name" value="TMD0_ABC"/>
    <property type="match status" value="1"/>
</dbReference>
<keyword evidence="13 17" id="KW-0472">Membrane</keyword>
<dbReference type="GO" id="GO:0000323">
    <property type="term" value="C:lytic vacuole"/>
    <property type="evidence" value="ECO:0007669"/>
    <property type="project" value="UniProtKB-ARBA"/>
</dbReference>
<protein>
    <recommendedName>
        <fullName evidence="14">ABC-type glutathione-S-conjugate transporter</fullName>
        <ecNumber evidence="14">7.6.2.3</ecNumber>
    </recommendedName>
</protein>
<dbReference type="InterPro" id="IPR027417">
    <property type="entry name" value="P-loop_NTPase"/>
</dbReference>
<evidence type="ECO:0000313" key="21">
    <source>
        <dbReference type="Proteomes" id="UP001487740"/>
    </source>
</evidence>
<evidence type="ECO:0000256" key="6">
    <source>
        <dbReference type="ARBA" id="ARBA00022554"/>
    </source>
</evidence>
<keyword evidence="9" id="KW-0547">Nucleotide-binding</keyword>
<feature type="domain" description="ABC transporter" evidence="18">
    <location>
        <begin position="1395"/>
        <end position="1629"/>
    </location>
</feature>
<dbReference type="FunFam" id="1.20.1560.10:FF:000020">
    <property type="entry name" value="ABC metal ion transporter"/>
    <property type="match status" value="1"/>
</dbReference>
<name>A0AAW0SLX7_SCYPA</name>
<dbReference type="GO" id="GO:0005886">
    <property type="term" value="C:plasma membrane"/>
    <property type="evidence" value="ECO:0007669"/>
    <property type="project" value="UniProtKB-SubCell"/>
</dbReference>
<feature type="transmembrane region" description="Helical" evidence="17">
    <location>
        <begin position="1331"/>
        <end position="1350"/>
    </location>
</feature>
<proteinExistence type="inferred from homology"/>
<keyword evidence="4" id="KW-0813">Transport</keyword>
<dbReference type="Pfam" id="PF00005">
    <property type="entry name" value="ABC_tran"/>
    <property type="match status" value="2"/>
</dbReference>
<reference evidence="20 21" key="1">
    <citation type="submission" date="2023-03" db="EMBL/GenBank/DDBJ databases">
        <title>High-quality genome of Scylla paramamosain provides insights in environmental adaptation.</title>
        <authorList>
            <person name="Zhang L."/>
        </authorList>
    </citation>
    <scope>NUCLEOTIDE SEQUENCE [LARGE SCALE GENOMIC DNA]</scope>
    <source>
        <strain evidence="20">LZ_2023a</strain>
        <tissue evidence="20">Muscle</tissue>
    </source>
</reference>
<feature type="transmembrane region" description="Helical" evidence="17">
    <location>
        <begin position="149"/>
        <end position="173"/>
    </location>
</feature>
<dbReference type="InterPro" id="IPR017871">
    <property type="entry name" value="ABC_transporter-like_CS"/>
</dbReference>
<feature type="compositionally biased region" description="Polar residues" evidence="16">
    <location>
        <begin position="977"/>
        <end position="988"/>
    </location>
</feature>
<evidence type="ECO:0000256" key="1">
    <source>
        <dbReference type="ARBA" id="ARBA00004128"/>
    </source>
</evidence>
<dbReference type="InterPro" id="IPR011527">
    <property type="entry name" value="ABC1_TM_dom"/>
</dbReference>
<comment type="subcellular location">
    <subcellularLocation>
        <location evidence="2">Cell membrane</location>
        <topology evidence="2">Multi-pass membrane protein</topology>
    </subcellularLocation>
    <subcellularLocation>
        <location evidence="1">Vacuole membrane</location>
        <topology evidence="1">Multi-pass membrane protein</topology>
    </subcellularLocation>
</comment>
<sequence length="1634" mass="181802">MTESWVLGTARSRRRNVCELGVPLVLLVPLLRHVMKGEDAWQTGSGGSDTRAFTEASVAPPVDLSGQQMQIVASKNISYISSEDILLPGLCDEPLWSASRAWHTENPQFGRCLERTVLLWAPCLVLWVSAPFYALALQRRPYDPVPWSALAYTKVLVTAVVMAAAVTEGIWAVTGGYTTSLTADFLAPLLLVATYVLYLLMLMAERRRGKRSSGVLWTYWLVTVVAGALQFSTAVTAVIHQDGRLPLVLVVTVIVQYLGHVVLFIASCVNDVPSRLQELTKTQNQNPEIDASFLNRLLFFYNLPLIWRGWRRPLVYEDLPDVLPRNSAEAVYRRWRSTLDRKEGQHWEEFMVVGKAATATSQSKTKLSLVWQVWRQNQSTMLMLLLSCLFFENIVFLNPVLVGWLIEFMGDESEPWWHGYLYAVLLVAVCEIRSLFKNMYIKDMMTITVRIRTALMAAVYNKAIYLSSSSRRKFTVGEIVNLMAVDAQVIGDTFLELNNFISTPLVILFTVSFIWAELGPSALAGLAVMMLLIPLNSRILSHTKALQAQAMKVTDSRVKALSEIINGIKVLKLYAWETSFSEQVKSFRDEEVKLLKRLAMYRSLHVFFFNTTPFIVSLATFATYLLVSEENQLDAKKAFVCITLFDIFRMPIIVLPELISKCVHCAVSMRRMERYLNADELDPLDVISDPHQGSAVMVQGGCFSWEGDEEQATWRLQDIELKVHHGQLVALVGMVGSGKSSILSALLGEMKKDAGKVVVNGCVAYVSQHPWLQNATLRDNITWGQAYDPRRYRQVVRACALQADIDMLPAGDLTEIGENGINMSGGQKQRISLARAVYSSANVFFLDDPLSAVDSHVGRHIFDHVLGPNGLLKDKARVLVTHAVTFLPQVDEVVVVAEGRVTERGTYASLLASEGSFAKFMVQHIKELDEEEADIEMEALHDQLESVDSNMKLYRQLSDTRQSLKSSLSYQPSSPSTPHLNSSRWSMVSKNSASEGRPQLQYQLSTDSSVSGFMHSIRNGSISSLHSHAAKSQEAKSLKGNDNIQKLVNNEVSETGNVSFRVYFIYVRAMGVLFTTVSFVTLVLSQASYAGSRVWLAEWSSEQTNVTDNTSASRDTFLLVYGVFALTQSILLFLAILIIAHCTLKAANTLHSGLLKSVLHLPMSFFDTNPSGRIMNRFSKEIDKVDKKLPMVVRSCQTTLIQVVTTLGVIIATTPVVASMVVPIMLVYFVIQRVFVATSRQIMRLESVSKSPIYSHFSETIAGVSVIRAFKRQDEFFSQSLQKMENSQKSIYACITANRWLSIHLETIGNLITFAAALFGVANRLTISPGAVGLTVSYALSITMLLNWLVRVVSDLEASIVSVEKIDEYMQLPQEAAWRVDRNTPPSAWPDQGTIKFQNYETRYRPGLSLVLQDITCSIRPAEKVGIVGRTGAGKSSLTMALFRIIEASGGGIDIDNITIGGIGLHDLRSQISIIPQDAVLFSGTLRMNLDPLNQHSDDELWHALELAHLSAYIHKQVLGLQHPVDQGGSNFSAGQKQLLCLARALLRKSKVLVLDEATAAVDLQTDDLIQATIRSQFTECTVITIAHRLNTIMDSDRVMVLQSGRIAEYDAPSVLLKQPNSLFYSMAREAGIV</sequence>
<evidence type="ECO:0000256" key="7">
    <source>
        <dbReference type="ARBA" id="ARBA00022692"/>
    </source>
</evidence>
<feature type="domain" description="ABC transmembrane type-1" evidence="19">
    <location>
        <begin position="1077"/>
        <end position="1358"/>
    </location>
</feature>
<feature type="transmembrane region" description="Helical" evidence="17">
    <location>
        <begin position="522"/>
        <end position="541"/>
    </location>
</feature>
<feature type="transmembrane region" description="Helical" evidence="17">
    <location>
        <begin position="117"/>
        <end position="137"/>
    </location>
</feature>
<evidence type="ECO:0000256" key="16">
    <source>
        <dbReference type="SAM" id="MobiDB-lite"/>
    </source>
</evidence>
<feature type="transmembrane region" description="Helical" evidence="17">
    <location>
        <begin position="606"/>
        <end position="627"/>
    </location>
</feature>
<keyword evidence="10" id="KW-0067">ATP-binding</keyword>
<keyword evidence="11" id="KW-1278">Translocase</keyword>
<feature type="transmembrane region" description="Helical" evidence="17">
    <location>
        <begin position="216"/>
        <end position="239"/>
    </location>
</feature>
<feature type="transmembrane region" description="Helical" evidence="17">
    <location>
        <begin position="1308"/>
        <end position="1325"/>
    </location>
</feature>
<dbReference type="InterPro" id="IPR056227">
    <property type="entry name" value="TMD0_ABC"/>
</dbReference>
<evidence type="ECO:0000256" key="13">
    <source>
        <dbReference type="ARBA" id="ARBA00023136"/>
    </source>
</evidence>
<gene>
    <name evidence="20" type="ORF">O3P69_008463</name>
</gene>
<evidence type="ECO:0000256" key="14">
    <source>
        <dbReference type="ARBA" id="ARBA00024220"/>
    </source>
</evidence>
<dbReference type="PANTHER" id="PTHR24223">
    <property type="entry name" value="ATP-BINDING CASSETTE SUB-FAMILY C"/>
    <property type="match status" value="1"/>
</dbReference>
<dbReference type="PROSITE" id="PS00211">
    <property type="entry name" value="ABC_TRANSPORTER_1"/>
    <property type="match status" value="2"/>
</dbReference>
<dbReference type="FunFam" id="3.40.50.300:FF:000074">
    <property type="entry name" value="Multidrug resistance-associated protein 5 isoform 1"/>
    <property type="match status" value="1"/>
</dbReference>
<evidence type="ECO:0000256" key="2">
    <source>
        <dbReference type="ARBA" id="ARBA00004651"/>
    </source>
</evidence>
<accession>A0AAW0SLX7</accession>
<evidence type="ECO:0000256" key="15">
    <source>
        <dbReference type="ARBA" id="ARBA00047523"/>
    </source>
</evidence>
<dbReference type="GO" id="GO:0016887">
    <property type="term" value="F:ATP hydrolysis activity"/>
    <property type="evidence" value="ECO:0007669"/>
    <property type="project" value="InterPro"/>
</dbReference>
<keyword evidence="6" id="KW-0926">Vacuole</keyword>
<dbReference type="SUPFAM" id="SSF52540">
    <property type="entry name" value="P-loop containing nucleoside triphosphate hydrolases"/>
    <property type="match status" value="2"/>
</dbReference>
<dbReference type="PROSITE" id="PS50893">
    <property type="entry name" value="ABC_TRANSPORTER_2"/>
    <property type="match status" value="2"/>
</dbReference>
<dbReference type="FunFam" id="1.20.1560.10:FF:000001">
    <property type="entry name" value="ATP-binding cassette subfamily C member 1"/>
    <property type="match status" value="1"/>
</dbReference>
<keyword evidence="7 17" id="KW-0812">Transmembrane</keyword>
<comment type="catalytic activity">
    <reaction evidence="15">
        <text>leukotriene C4(in) + ATP + H2O = leukotriene C4(out) + ADP + phosphate + H(+)</text>
        <dbReference type="Rhea" id="RHEA:38963"/>
        <dbReference type="ChEBI" id="CHEBI:15377"/>
        <dbReference type="ChEBI" id="CHEBI:15378"/>
        <dbReference type="ChEBI" id="CHEBI:30616"/>
        <dbReference type="ChEBI" id="CHEBI:43474"/>
        <dbReference type="ChEBI" id="CHEBI:57973"/>
        <dbReference type="ChEBI" id="CHEBI:456216"/>
    </reaction>
    <physiologicalReaction direction="left-to-right" evidence="15">
        <dbReference type="Rhea" id="RHEA:38964"/>
    </physiologicalReaction>
</comment>
<dbReference type="InterPro" id="IPR003593">
    <property type="entry name" value="AAA+_ATPase"/>
</dbReference>
<feature type="transmembrane region" description="Helical" evidence="17">
    <location>
        <begin position="382"/>
        <end position="405"/>
    </location>
</feature>
<evidence type="ECO:0000256" key="4">
    <source>
        <dbReference type="ARBA" id="ARBA00022448"/>
    </source>
</evidence>
<keyword evidence="21" id="KW-1185">Reference proteome</keyword>
<dbReference type="InterPro" id="IPR036640">
    <property type="entry name" value="ABC1_TM_sf"/>
</dbReference>
<feature type="transmembrane region" description="Helical" evidence="17">
    <location>
        <begin position="417"/>
        <end position="436"/>
    </location>
</feature>
<feature type="domain" description="ABC transporter" evidence="18">
    <location>
        <begin position="696"/>
        <end position="923"/>
    </location>
</feature>
<evidence type="ECO:0000256" key="9">
    <source>
        <dbReference type="ARBA" id="ARBA00022741"/>
    </source>
</evidence>
<comment type="caution">
    <text evidence="20">The sequence shown here is derived from an EMBL/GenBank/DDBJ whole genome shotgun (WGS) entry which is preliminary data.</text>
</comment>
<dbReference type="CDD" id="cd03250">
    <property type="entry name" value="ABCC_MRP_domain1"/>
    <property type="match status" value="1"/>
</dbReference>
<evidence type="ECO:0000256" key="10">
    <source>
        <dbReference type="ARBA" id="ARBA00022840"/>
    </source>
</evidence>
<feature type="transmembrane region" description="Helical" evidence="17">
    <location>
        <begin position="1118"/>
        <end position="1140"/>
    </location>
</feature>
<dbReference type="EMBL" id="JARAKH010000049">
    <property type="protein sequence ID" value="KAK8375707.1"/>
    <property type="molecule type" value="Genomic_DNA"/>
</dbReference>
<keyword evidence="12 17" id="KW-1133">Transmembrane helix</keyword>
<dbReference type="NCBIfam" id="TIGR00957">
    <property type="entry name" value="MRP_assoc_pro"/>
    <property type="match status" value="1"/>
</dbReference>
<evidence type="ECO:0000256" key="5">
    <source>
        <dbReference type="ARBA" id="ARBA00022475"/>
    </source>
</evidence>
<evidence type="ECO:0000256" key="3">
    <source>
        <dbReference type="ARBA" id="ARBA00009726"/>
    </source>
</evidence>
<evidence type="ECO:0000259" key="19">
    <source>
        <dbReference type="PROSITE" id="PS50929"/>
    </source>
</evidence>
<dbReference type="GO" id="GO:0015431">
    <property type="term" value="F:ABC-type glutathione S-conjugate transporter activity"/>
    <property type="evidence" value="ECO:0007669"/>
    <property type="project" value="UniProtKB-EC"/>
</dbReference>
<feature type="domain" description="ABC transmembrane type-1" evidence="19">
    <location>
        <begin position="396"/>
        <end position="660"/>
    </location>
</feature>
<feature type="transmembrane region" description="Helical" evidence="17">
    <location>
        <begin position="1063"/>
        <end position="1084"/>
    </location>
</feature>
<evidence type="ECO:0000313" key="20">
    <source>
        <dbReference type="EMBL" id="KAK8375707.1"/>
    </source>
</evidence>
<dbReference type="InterPro" id="IPR005292">
    <property type="entry name" value="MRP"/>
</dbReference>
<dbReference type="Gene3D" id="1.20.1560.10">
    <property type="entry name" value="ABC transporter type 1, transmembrane domain"/>
    <property type="match status" value="2"/>
</dbReference>
<dbReference type="Pfam" id="PF00664">
    <property type="entry name" value="ABC_membrane"/>
    <property type="match status" value="2"/>
</dbReference>
<dbReference type="InterPro" id="IPR050173">
    <property type="entry name" value="ABC_transporter_C-like"/>
</dbReference>
<dbReference type="EC" id="7.6.2.3" evidence="14"/>
<evidence type="ECO:0000256" key="17">
    <source>
        <dbReference type="SAM" id="Phobius"/>
    </source>
</evidence>
<dbReference type="CDD" id="cd18595">
    <property type="entry name" value="ABC_6TM_MRP1_2_3_6_D1_like"/>
    <property type="match status" value="1"/>
</dbReference>
<feature type="compositionally biased region" description="Low complexity" evidence="16">
    <location>
        <begin position="964"/>
        <end position="976"/>
    </location>
</feature>
<keyword evidence="8" id="KW-0677">Repeat</keyword>
<feature type="transmembrane region" description="Helical" evidence="17">
    <location>
        <begin position="185"/>
        <end position="204"/>
    </location>
</feature>
<dbReference type="SUPFAM" id="SSF90123">
    <property type="entry name" value="ABC transporter transmembrane region"/>
    <property type="match status" value="2"/>
</dbReference>
<dbReference type="CDD" id="cd03244">
    <property type="entry name" value="ABCC_MRP_domain2"/>
    <property type="match status" value="1"/>
</dbReference>
<feature type="transmembrane region" description="Helical" evidence="17">
    <location>
        <begin position="1200"/>
        <end position="1231"/>
    </location>
</feature>
<dbReference type="CDD" id="cd18603">
    <property type="entry name" value="ABC_6TM_MRP1_2_3_6_D2_like"/>
    <property type="match status" value="1"/>
</dbReference>
<dbReference type="GO" id="GO:0005524">
    <property type="term" value="F:ATP binding"/>
    <property type="evidence" value="ECO:0007669"/>
    <property type="project" value="UniProtKB-KW"/>
</dbReference>
<comment type="similarity">
    <text evidence="3">Belongs to the ABC transporter superfamily. ABCC family. Conjugate transporter (TC 3.A.1.208) subfamily.</text>
</comment>
<feature type="transmembrane region" description="Helical" evidence="17">
    <location>
        <begin position="245"/>
        <end position="266"/>
    </location>
</feature>
<feature type="transmembrane region" description="Helical" evidence="17">
    <location>
        <begin position="497"/>
        <end position="516"/>
    </location>
</feature>
<dbReference type="SMART" id="SM00382">
    <property type="entry name" value="AAA"/>
    <property type="match status" value="2"/>
</dbReference>
<dbReference type="GO" id="GO:0005774">
    <property type="term" value="C:vacuolar membrane"/>
    <property type="evidence" value="ECO:0007669"/>
    <property type="project" value="UniProtKB-SubCell"/>
</dbReference>
<dbReference type="Proteomes" id="UP001487740">
    <property type="component" value="Unassembled WGS sequence"/>
</dbReference>
<keyword evidence="5" id="KW-1003">Cell membrane</keyword>
<organism evidence="20 21">
    <name type="scientific">Scylla paramamosain</name>
    <name type="common">Mud crab</name>
    <dbReference type="NCBI Taxonomy" id="85552"/>
    <lineage>
        <taxon>Eukaryota</taxon>
        <taxon>Metazoa</taxon>
        <taxon>Ecdysozoa</taxon>
        <taxon>Arthropoda</taxon>
        <taxon>Crustacea</taxon>
        <taxon>Multicrustacea</taxon>
        <taxon>Malacostraca</taxon>
        <taxon>Eumalacostraca</taxon>
        <taxon>Eucarida</taxon>
        <taxon>Decapoda</taxon>
        <taxon>Pleocyemata</taxon>
        <taxon>Brachyura</taxon>
        <taxon>Eubrachyura</taxon>
        <taxon>Portunoidea</taxon>
        <taxon>Portunidae</taxon>
        <taxon>Portuninae</taxon>
        <taxon>Scylla</taxon>
    </lineage>
</organism>
<evidence type="ECO:0000256" key="12">
    <source>
        <dbReference type="ARBA" id="ARBA00022989"/>
    </source>
</evidence>
<dbReference type="InterPro" id="IPR003439">
    <property type="entry name" value="ABC_transporter-like_ATP-bd"/>
</dbReference>
<evidence type="ECO:0000256" key="8">
    <source>
        <dbReference type="ARBA" id="ARBA00022737"/>
    </source>
</evidence>
<feature type="region of interest" description="Disordered" evidence="16">
    <location>
        <begin position="964"/>
        <end position="988"/>
    </location>
</feature>
<evidence type="ECO:0000256" key="11">
    <source>
        <dbReference type="ARBA" id="ARBA00022967"/>
    </source>
</evidence>
<dbReference type="Gene3D" id="3.40.50.300">
    <property type="entry name" value="P-loop containing nucleotide triphosphate hydrolases"/>
    <property type="match status" value="2"/>
</dbReference>
<dbReference type="FunFam" id="3.40.50.300:FF:000997">
    <property type="entry name" value="Multidrug resistance-associated protein 1"/>
    <property type="match status" value="1"/>
</dbReference>
<dbReference type="PROSITE" id="PS50929">
    <property type="entry name" value="ABC_TM1F"/>
    <property type="match status" value="2"/>
</dbReference>
<dbReference type="PANTHER" id="PTHR24223:SF443">
    <property type="entry name" value="MULTIDRUG-RESISTANCE LIKE PROTEIN 1, ISOFORM I"/>
    <property type="match status" value="1"/>
</dbReference>
<evidence type="ECO:0000259" key="18">
    <source>
        <dbReference type="PROSITE" id="PS50893"/>
    </source>
</evidence>